<reference evidence="3" key="1">
    <citation type="submission" date="2022-07" db="EMBL/GenBank/DDBJ databases">
        <title>Enhanced cultured diversity of the mouse gut microbiota enables custom-made synthetic communities.</title>
        <authorList>
            <person name="Afrizal A."/>
        </authorList>
    </citation>
    <scope>NUCLEOTIDE SEQUENCE</scope>
    <source>
        <strain evidence="3">DSM 28593</strain>
    </source>
</reference>
<dbReference type="GO" id="GO:0016853">
    <property type="term" value="F:isomerase activity"/>
    <property type="evidence" value="ECO:0007669"/>
    <property type="project" value="UniProtKB-KW"/>
</dbReference>
<dbReference type="InterPro" id="IPR007400">
    <property type="entry name" value="PrpF-like"/>
</dbReference>
<comment type="caution">
    <text evidence="3">The sequence shown here is derived from an EMBL/GenBank/DDBJ whole genome shotgun (WGS) entry which is preliminary data.</text>
</comment>
<evidence type="ECO:0000313" key="4">
    <source>
        <dbReference type="Proteomes" id="UP001205748"/>
    </source>
</evidence>
<keyword evidence="2 3" id="KW-0413">Isomerase</keyword>
<dbReference type="SUPFAM" id="SSF54506">
    <property type="entry name" value="Diaminopimelate epimerase-like"/>
    <property type="match status" value="2"/>
</dbReference>
<name>A0AAE3HF35_9FIRM</name>
<dbReference type="RefSeq" id="WP_257531799.1">
    <property type="nucleotide sequence ID" value="NZ_JANKAS010000009.1"/>
</dbReference>
<evidence type="ECO:0000256" key="1">
    <source>
        <dbReference type="ARBA" id="ARBA00007673"/>
    </source>
</evidence>
<dbReference type="AlphaFoldDB" id="A0AAE3HF35"/>
<dbReference type="Gene3D" id="3.10.310.10">
    <property type="entry name" value="Diaminopimelate Epimerase, Chain A, domain 1"/>
    <property type="match status" value="2"/>
</dbReference>
<dbReference type="PANTHER" id="PTHR43709">
    <property type="entry name" value="ACONITATE ISOMERASE-RELATED"/>
    <property type="match status" value="1"/>
</dbReference>
<dbReference type="EMBL" id="JANKAS010000009">
    <property type="protein sequence ID" value="MCR1899436.1"/>
    <property type="molecule type" value="Genomic_DNA"/>
</dbReference>
<keyword evidence="4" id="KW-1185">Reference proteome</keyword>
<protein>
    <submittedName>
        <fullName evidence="3">3-methylitaconate isomerase</fullName>
    </submittedName>
</protein>
<gene>
    <name evidence="3" type="ORF">NSA47_10615</name>
</gene>
<organism evidence="3 4">
    <name type="scientific">Irregularibacter muris</name>
    <dbReference type="NCBI Taxonomy" id="1796619"/>
    <lineage>
        <taxon>Bacteria</taxon>
        <taxon>Bacillati</taxon>
        <taxon>Bacillota</taxon>
        <taxon>Clostridia</taxon>
        <taxon>Eubacteriales</taxon>
        <taxon>Eubacteriaceae</taxon>
        <taxon>Irregularibacter</taxon>
    </lineage>
</organism>
<evidence type="ECO:0000256" key="2">
    <source>
        <dbReference type="ARBA" id="ARBA00023235"/>
    </source>
</evidence>
<evidence type="ECO:0000313" key="3">
    <source>
        <dbReference type="EMBL" id="MCR1899436.1"/>
    </source>
</evidence>
<dbReference type="Pfam" id="PF04303">
    <property type="entry name" value="PrpF"/>
    <property type="match status" value="1"/>
</dbReference>
<sequence>MEQLKTPVVIMRAGTSKGIFIKEENLPKNQEERNQLILKIFGSPDIRQIDGLGGADPLTSKLAIIGPSTREDADVDYTFGQVSYVASKIDYSGNCGNISSGVAPFAVDEGLVKVEEPYTTVRVHNTNTGKILVEKVQVMGGKTQVTGDYAIAGVPGTGAEISIDFSDTAGAATGKLLPTGNVVDKIEVEGYGEIEASLVDAANPVVFVRAKDLKLTGIETPSQIDENKELLKTLEEIRGKGAQMMGLVDNWEEAVKVAPAFPMIAFVSPAQDYKDFTTGKDIKTEDVDFVSRLMFMQVVHKTYAGTATICTGAAARIKGTIVNEAMEDKGQESVLRIGHPAGVITIDVAAHEKDGQWALEKAAISRTARRIMDGNCYTVK</sequence>
<dbReference type="PANTHER" id="PTHR43709:SF2">
    <property type="entry name" value="DUF453 DOMAIN PROTEIN (AFU_ORTHOLOGUE AFUA_6G00360)"/>
    <property type="match status" value="1"/>
</dbReference>
<accession>A0AAE3HF35</accession>
<dbReference type="Proteomes" id="UP001205748">
    <property type="component" value="Unassembled WGS sequence"/>
</dbReference>
<comment type="similarity">
    <text evidence="1">Belongs to the PrpF family.</text>
</comment>
<proteinExistence type="inferred from homology"/>